<dbReference type="InterPro" id="IPR053141">
    <property type="entry name" value="Mycobact_SerProt_Inhib_Rv3364c"/>
</dbReference>
<evidence type="ECO:0000313" key="3">
    <source>
        <dbReference type="EMBL" id="GGI09057.1"/>
    </source>
</evidence>
<dbReference type="RefSeq" id="WP_229737950.1">
    <property type="nucleotide sequence ID" value="NZ_BMDG01000007.1"/>
</dbReference>
<feature type="domain" description="Roadblock/LAMTOR2" evidence="2">
    <location>
        <begin position="26"/>
        <end position="116"/>
    </location>
</feature>
<dbReference type="SUPFAM" id="SSF103196">
    <property type="entry name" value="Roadblock/LC7 domain"/>
    <property type="match status" value="1"/>
</dbReference>
<dbReference type="PANTHER" id="PTHR36222">
    <property type="entry name" value="SERINE PROTEASE INHIBITOR RV3364C"/>
    <property type="match status" value="1"/>
</dbReference>
<name>A0ABQ2B9Q8_9MICO</name>
<accession>A0ABQ2B9Q8</accession>
<protein>
    <submittedName>
        <fullName evidence="3">Dynein regulation protein LC7</fullName>
    </submittedName>
</protein>
<feature type="region of interest" description="Disordered" evidence="1">
    <location>
        <begin position="1"/>
        <end position="24"/>
    </location>
</feature>
<dbReference type="Gene3D" id="3.30.450.30">
    <property type="entry name" value="Dynein light chain 2a, cytoplasmic"/>
    <property type="match status" value="1"/>
</dbReference>
<proteinExistence type="predicted"/>
<comment type="caution">
    <text evidence="3">The sequence shown here is derived from an EMBL/GenBank/DDBJ whole genome shotgun (WGS) entry which is preliminary data.</text>
</comment>
<evidence type="ECO:0000313" key="4">
    <source>
        <dbReference type="Proteomes" id="UP000632535"/>
    </source>
</evidence>
<evidence type="ECO:0000256" key="1">
    <source>
        <dbReference type="SAM" id="MobiDB-lite"/>
    </source>
</evidence>
<dbReference type="PANTHER" id="PTHR36222:SF1">
    <property type="entry name" value="SERINE PROTEASE INHIBITOR RV3364C"/>
    <property type="match status" value="1"/>
</dbReference>
<dbReference type="Pfam" id="PF03259">
    <property type="entry name" value="Robl_LC7"/>
    <property type="match status" value="1"/>
</dbReference>
<dbReference type="Proteomes" id="UP000632535">
    <property type="component" value="Unassembled WGS sequence"/>
</dbReference>
<organism evidence="3 4">
    <name type="scientific">Isoptericola cucumis</name>
    <dbReference type="NCBI Taxonomy" id="1776856"/>
    <lineage>
        <taxon>Bacteria</taxon>
        <taxon>Bacillati</taxon>
        <taxon>Actinomycetota</taxon>
        <taxon>Actinomycetes</taxon>
        <taxon>Micrococcales</taxon>
        <taxon>Promicromonosporaceae</taxon>
        <taxon>Isoptericola</taxon>
    </lineage>
</organism>
<keyword evidence="4" id="KW-1185">Reference proteome</keyword>
<evidence type="ECO:0000259" key="2">
    <source>
        <dbReference type="SMART" id="SM00960"/>
    </source>
</evidence>
<dbReference type="EMBL" id="BMDG01000007">
    <property type="protein sequence ID" value="GGI09057.1"/>
    <property type="molecule type" value="Genomic_DNA"/>
</dbReference>
<reference evidence="4" key="1">
    <citation type="journal article" date="2019" name="Int. J. Syst. Evol. Microbiol.">
        <title>The Global Catalogue of Microorganisms (GCM) 10K type strain sequencing project: providing services to taxonomists for standard genome sequencing and annotation.</title>
        <authorList>
            <consortium name="The Broad Institute Genomics Platform"/>
            <consortium name="The Broad Institute Genome Sequencing Center for Infectious Disease"/>
            <person name="Wu L."/>
            <person name="Ma J."/>
        </authorList>
    </citation>
    <scope>NUCLEOTIDE SEQUENCE [LARGE SCALE GENOMIC DNA]</scope>
    <source>
        <strain evidence="4">CCM 8653</strain>
    </source>
</reference>
<gene>
    <name evidence="3" type="ORF">GCM10007368_24270</name>
</gene>
<dbReference type="InterPro" id="IPR004942">
    <property type="entry name" value="Roadblock/LAMTOR2_dom"/>
</dbReference>
<sequence length="152" mass="15607">MTTQTTGGSPQGSPPASPGAQAHPDSWMLDLVAGVRGVRHAVVLSSDGLVKVRTDDTDPDTADKVAAACAGLVALGMSMGREFGAGHGLRQVLVEFEGGFLFVRGAGDGSRLAVVTDAAVDPGLVAQQMQAQVLMIGERTLRTDPAEHTTGR</sequence>
<dbReference type="SMART" id="SM00960">
    <property type="entry name" value="Robl_LC7"/>
    <property type="match status" value="1"/>
</dbReference>